<comment type="caution">
    <text evidence="2">The sequence shown here is derived from an EMBL/GenBank/DDBJ whole genome shotgun (WGS) entry which is preliminary data.</text>
</comment>
<dbReference type="Proteomes" id="UP001578633">
    <property type="component" value="Chromosome 2"/>
</dbReference>
<dbReference type="RefSeq" id="XP_069308894.1">
    <property type="nucleotide sequence ID" value="XM_069449080.1"/>
</dbReference>
<dbReference type="CDD" id="cd17747">
    <property type="entry name" value="BRCT_PARP1"/>
    <property type="match status" value="1"/>
</dbReference>
<reference evidence="2 3" key="1">
    <citation type="submission" date="2024-09" db="EMBL/GenBank/DDBJ databases">
        <title>T2T genomes of carrot and Alternaria dauci and their utility for understanding host-pathogen interaction during carrot leaf blight disease.</title>
        <authorList>
            <person name="Liu W."/>
            <person name="Xu S."/>
            <person name="Ou C."/>
            <person name="Liu X."/>
            <person name="Zhuang F."/>
            <person name="Deng X.W."/>
        </authorList>
    </citation>
    <scope>NUCLEOTIDE SEQUENCE [LARGE SCALE GENOMIC DNA]</scope>
    <source>
        <strain evidence="2 3">A2016</strain>
    </source>
</reference>
<dbReference type="InterPro" id="IPR036420">
    <property type="entry name" value="BRCT_dom_sf"/>
</dbReference>
<organism evidence="2 3">
    <name type="scientific">Alternaria dauci</name>
    <dbReference type="NCBI Taxonomy" id="48095"/>
    <lineage>
        <taxon>Eukaryota</taxon>
        <taxon>Fungi</taxon>
        <taxon>Dikarya</taxon>
        <taxon>Ascomycota</taxon>
        <taxon>Pezizomycotina</taxon>
        <taxon>Dothideomycetes</taxon>
        <taxon>Pleosporomycetidae</taxon>
        <taxon>Pleosporales</taxon>
        <taxon>Pleosporineae</taxon>
        <taxon>Pleosporaceae</taxon>
        <taxon>Alternaria</taxon>
        <taxon>Alternaria sect. Porri</taxon>
    </lineage>
</organism>
<accession>A0ABR3UPS7</accession>
<dbReference type="SMART" id="SM00292">
    <property type="entry name" value="BRCT"/>
    <property type="match status" value="1"/>
</dbReference>
<dbReference type="GeneID" id="96082669"/>
<dbReference type="Pfam" id="PF00533">
    <property type="entry name" value="BRCT"/>
    <property type="match status" value="1"/>
</dbReference>
<protein>
    <recommendedName>
        <fullName evidence="1">BRCT domain-containing protein</fullName>
    </recommendedName>
</protein>
<dbReference type="PANTHER" id="PTHR47667">
    <property type="entry name" value="REGULATOR OF TY1 TRANSPOSITION PROTEIN 107"/>
    <property type="match status" value="1"/>
</dbReference>
<feature type="domain" description="BRCT" evidence="1">
    <location>
        <begin position="1"/>
        <end position="91"/>
    </location>
</feature>
<sequence length="352" mass="39801">MGVLDNLTIALVGTLPHDAKQMRTWIERNGGKYSAKITKSVTHLIASKEAYKQPADAVQQATDLGIHVVSYDWFDDSLQGRRKLSAKKYTWTVLLKERRTKKELKRLGTMADGSKFRKGCEKIKELTGSVPKNSKPICSSLKKVSQAKISHWKEDYHYYQDVTGFEYKIVLVRGGESSLGMANYHIGLLESHTKPHVYWALVQYKPAKVPPAAANDDASHQRTLPSTVQHPEATRLLSLITKPTPTPELPYNGELCPRGSDFAAASRSFRHAFRDLTLLSWEERFDTDKTLQKARAQLLNIEPFWYGKPKMGMPMGLLPQEAGMLTGETTGLEVRGDIEDGYEWDYWWADLS</sequence>
<evidence type="ECO:0000313" key="3">
    <source>
        <dbReference type="Proteomes" id="UP001578633"/>
    </source>
</evidence>
<dbReference type="InterPro" id="IPR053036">
    <property type="entry name" value="CellCycle_DNARepair_Reg"/>
</dbReference>
<dbReference type="PANTHER" id="PTHR47667:SF1">
    <property type="entry name" value="REGULATOR OF TY1 TRANSPOSITION PROTEIN 107"/>
    <property type="match status" value="1"/>
</dbReference>
<proteinExistence type="predicted"/>
<evidence type="ECO:0000313" key="2">
    <source>
        <dbReference type="EMBL" id="KAL1798310.1"/>
    </source>
</evidence>
<keyword evidence="3" id="KW-1185">Reference proteome</keyword>
<dbReference type="PROSITE" id="PS50172">
    <property type="entry name" value="BRCT"/>
    <property type="match status" value="1"/>
</dbReference>
<gene>
    <name evidence="2" type="ORF">ACET3X_002347</name>
</gene>
<dbReference type="SUPFAM" id="SSF52113">
    <property type="entry name" value="BRCT domain"/>
    <property type="match status" value="1"/>
</dbReference>
<evidence type="ECO:0000259" key="1">
    <source>
        <dbReference type="PROSITE" id="PS50172"/>
    </source>
</evidence>
<dbReference type="EMBL" id="JBHGVX010000002">
    <property type="protein sequence ID" value="KAL1798310.1"/>
    <property type="molecule type" value="Genomic_DNA"/>
</dbReference>
<dbReference type="InterPro" id="IPR001357">
    <property type="entry name" value="BRCT_dom"/>
</dbReference>
<name>A0ABR3UPS7_9PLEO</name>
<dbReference type="Gene3D" id="3.40.50.10190">
    <property type="entry name" value="BRCT domain"/>
    <property type="match status" value="1"/>
</dbReference>